<keyword evidence="2" id="KW-1185">Reference proteome</keyword>
<evidence type="ECO:0000313" key="2">
    <source>
        <dbReference type="Proteomes" id="UP000680679"/>
    </source>
</evidence>
<dbReference type="EMBL" id="AP024563">
    <property type="protein sequence ID" value="BCU07399.1"/>
    <property type="molecule type" value="Genomic_DNA"/>
</dbReference>
<name>A0ABM7QNX9_9GAMM</name>
<accession>A0ABM7QNX9</accession>
<organism evidence="1 2">
    <name type="scientific">Allochromatium tepidum</name>
    <dbReference type="NCBI Taxonomy" id="553982"/>
    <lineage>
        <taxon>Bacteria</taxon>
        <taxon>Pseudomonadati</taxon>
        <taxon>Pseudomonadota</taxon>
        <taxon>Gammaproteobacteria</taxon>
        <taxon>Chromatiales</taxon>
        <taxon>Chromatiaceae</taxon>
        <taxon>Allochromatium</taxon>
    </lineage>
</organism>
<dbReference type="Proteomes" id="UP000680679">
    <property type="component" value="Chromosome"/>
</dbReference>
<sequence>MIEIIPPITDIETIAEGHGIQELNRLRQRYGPGNWKKKKGVALVRTDVDLPAPAEIHWYEAHGIGKVKLKVKRWL</sequence>
<dbReference type="RefSeq" id="WP_236786137.1">
    <property type="nucleotide sequence ID" value="NZ_AP024563.1"/>
</dbReference>
<proteinExistence type="predicted"/>
<reference evidence="1 2" key="1">
    <citation type="submission" date="2021-04" db="EMBL/GenBank/DDBJ databases">
        <title>Complete genome sequencing of Allochromatium tepidum strain NZ.</title>
        <authorList>
            <person name="Tsukatani Y."/>
            <person name="Mori H."/>
        </authorList>
    </citation>
    <scope>NUCLEOTIDE SEQUENCE [LARGE SCALE GENOMIC DNA]</scope>
    <source>
        <strain evidence="1 2">NZ</strain>
    </source>
</reference>
<protein>
    <submittedName>
        <fullName evidence="1">Uncharacterized protein</fullName>
    </submittedName>
</protein>
<gene>
    <name evidence="1" type="ORF">Atep_20760</name>
</gene>
<evidence type="ECO:0000313" key="1">
    <source>
        <dbReference type="EMBL" id="BCU07399.1"/>
    </source>
</evidence>